<evidence type="ECO:0000256" key="1">
    <source>
        <dbReference type="SAM" id="Phobius"/>
    </source>
</evidence>
<reference evidence="3" key="1">
    <citation type="submission" date="2019-12" db="EMBL/GenBank/DDBJ databases">
        <title>Comparative genomics gives insights into the taxonomy of the Azoarcus-Aromatoleum group and reveals separate origins of nif in the plant-associated Azoarcus and non-plant-associated Aromatoleum sub-groups.</title>
        <authorList>
            <person name="Lafos M."/>
            <person name="Maluk M."/>
            <person name="Batista M."/>
            <person name="Junghare M."/>
            <person name="Carmona M."/>
            <person name="Faoro H."/>
            <person name="Cruz L.M."/>
            <person name="Battistoni F."/>
            <person name="De Souza E."/>
            <person name="Pedrosa F."/>
            <person name="Chen W.-M."/>
            <person name="Poole P.S."/>
            <person name="Dixon R.A."/>
            <person name="James E.K."/>
        </authorList>
    </citation>
    <scope>NUCLEOTIDE SEQUENCE</scope>
    <source>
        <strain evidence="3">U120</strain>
    </source>
</reference>
<sequence>MTQRLIIYIDETWPVIPSAPWVLLDERNRIVQEGRSEPAHWPAVPHCELVLGGAQCSAFETRIPKAARREQERLLRYALETQLLKDVDAQHLAVTHQRGEGAGLEAGVLVISRARLRTVLARLAEVGRVPLRAVAELQAVPDAGSSWTLALGPTGGGILRVDATHAFVADAGALADILAHALLQARASGAEPDALEVRRAPTAPGSVEPAALAGAVAGLRVEAGSAYRWWETPAGSADLLHGEFAPSQRGSAARQAVRRPLILAAVSVAVFVAVNLAFVLWQRHELDGIEERMRRLFVTAVPDTPAIAPALQLRRHLDEARSLHGELREDDLLALLWAYTEIGGSAAPASVRTLDYEAGQLKLTLDAAAASEVAVLEKRFALLGYVVRSTGDAAPSLMLSRKNQP</sequence>
<dbReference type="EMBL" id="WTVH01000002">
    <property type="protein sequence ID" value="NMF92036.1"/>
    <property type="molecule type" value="Genomic_DNA"/>
</dbReference>
<dbReference type="InterPro" id="IPR043129">
    <property type="entry name" value="ATPase_NBD"/>
</dbReference>
<dbReference type="CDD" id="cd24017">
    <property type="entry name" value="ASKHA_T2SSL_N"/>
    <property type="match status" value="1"/>
</dbReference>
<evidence type="ECO:0000313" key="4">
    <source>
        <dbReference type="Proteomes" id="UP000601990"/>
    </source>
</evidence>
<dbReference type="Gene3D" id="3.30.420.380">
    <property type="match status" value="1"/>
</dbReference>
<gene>
    <name evidence="3" type="ORF">GO608_01640</name>
</gene>
<dbReference type="Pfam" id="PF05134">
    <property type="entry name" value="T2SSL"/>
    <property type="match status" value="1"/>
</dbReference>
<dbReference type="SUPFAM" id="SSF53067">
    <property type="entry name" value="Actin-like ATPase domain"/>
    <property type="match status" value="1"/>
</dbReference>
<keyword evidence="1" id="KW-0812">Transmembrane</keyword>
<dbReference type="InterPro" id="IPR007812">
    <property type="entry name" value="T2SS_protein-GspL"/>
</dbReference>
<organism evidence="3 4">
    <name type="scientific">Aromatoleum buckelii</name>
    <dbReference type="NCBI Taxonomy" id="200254"/>
    <lineage>
        <taxon>Bacteria</taxon>
        <taxon>Pseudomonadati</taxon>
        <taxon>Pseudomonadota</taxon>
        <taxon>Betaproteobacteria</taxon>
        <taxon>Rhodocyclales</taxon>
        <taxon>Rhodocyclaceae</taxon>
        <taxon>Aromatoleum</taxon>
    </lineage>
</organism>
<keyword evidence="1" id="KW-0472">Membrane</keyword>
<keyword evidence="4" id="KW-1185">Reference proteome</keyword>
<protein>
    <recommendedName>
        <fullName evidence="2">GspL cytoplasmic actin-ATPase-like domain-containing protein</fullName>
    </recommendedName>
</protein>
<dbReference type="RefSeq" id="WP_169197370.1">
    <property type="nucleotide sequence ID" value="NZ_WTVH02000009.1"/>
</dbReference>
<evidence type="ECO:0000313" key="3">
    <source>
        <dbReference type="EMBL" id="NMF92036.1"/>
    </source>
</evidence>
<dbReference type="InterPro" id="IPR024230">
    <property type="entry name" value="GspL_cyto_dom"/>
</dbReference>
<dbReference type="Proteomes" id="UP000601990">
    <property type="component" value="Unassembled WGS sequence"/>
</dbReference>
<proteinExistence type="predicted"/>
<keyword evidence="1" id="KW-1133">Transmembrane helix</keyword>
<evidence type="ECO:0000259" key="2">
    <source>
        <dbReference type="Pfam" id="PF05134"/>
    </source>
</evidence>
<dbReference type="NCBIfam" id="TIGR01709">
    <property type="entry name" value="typeII_sec_gspL"/>
    <property type="match status" value="1"/>
</dbReference>
<name>A0ABX1N059_9RHOO</name>
<feature type="transmembrane region" description="Helical" evidence="1">
    <location>
        <begin position="261"/>
        <end position="281"/>
    </location>
</feature>
<feature type="domain" description="GspL cytoplasmic actin-ATPase-like" evidence="2">
    <location>
        <begin position="62"/>
        <end position="185"/>
    </location>
</feature>
<accession>A0ABX1N059</accession>
<comment type="caution">
    <text evidence="3">The sequence shown here is derived from an EMBL/GenBank/DDBJ whole genome shotgun (WGS) entry which is preliminary data.</text>
</comment>